<dbReference type="Gene3D" id="1.10.530.10">
    <property type="match status" value="1"/>
</dbReference>
<accession>A0ABQ2JK72</accession>
<evidence type="ECO:0000313" key="3">
    <source>
        <dbReference type="EMBL" id="GGN49323.1"/>
    </source>
</evidence>
<proteinExistence type="predicted"/>
<evidence type="ECO:0000256" key="1">
    <source>
        <dbReference type="SAM" id="Coils"/>
    </source>
</evidence>
<keyword evidence="1" id="KW-0175">Coiled coil</keyword>
<dbReference type="InterPro" id="IPR041219">
    <property type="entry name" value="Phage_lysozyme2"/>
</dbReference>
<evidence type="ECO:0000259" key="2">
    <source>
        <dbReference type="Pfam" id="PF18013"/>
    </source>
</evidence>
<name>A0ABQ2JK72_9SPHN</name>
<dbReference type="Proteomes" id="UP000605099">
    <property type="component" value="Unassembled WGS sequence"/>
</dbReference>
<feature type="coiled-coil region" evidence="1">
    <location>
        <begin position="203"/>
        <end position="240"/>
    </location>
</feature>
<dbReference type="Pfam" id="PF18013">
    <property type="entry name" value="Phage_lysozyme2"/>
    <property type="match status" value="1"/>
</dbReference>
<dbReference type="EMBL" id="BMLK01000008">
    <property type="protein sequence ID" value="GGN49323.1"/>
    <property type="molecule type" value="Genomic_DNA"/>
</dbReference>
<dbReference type="RefSeq" id="WP_188819527.1">
    <property type="nucleotide sequence ID" value="NZ_BMLK01000008.1"/>
</dbReference>
<keyword evidence="4" id="KW-1185">Reference proteome</keyword>
<protein>
    <recommendedName>
        <fullName evidence="2">Phage tail lysozyme domain-containing protein</fullName>
    </recommendedName>
</protein>
<evidence type="ECO:0000313" key="4">
    <source>
        <dbReference type="Proteomes" id="UP000605099"/>
    </source>
</evidence>
<sequence>MSVNILDAFLVSFGLETKDFEEGERKVREGSKRLREESKKTFDGMEREGKQVGAALKSVRNEVVGLGLAFMGARSITDLIVGMATGAATAERLGQTMGMTTRQVWSWRQAMRGVGGKDGDADAALQSIQRLRMSYQLGTLGADQSGALARLGISGGDLRSGNPGDILRKLSAAQDRMNPQLFASLMQQIGLNGPVTYFLMKGQDAVEKLLSKYEESADQQEELAKKTEDLQQQVADLNAKIQSALVPVLIRVADGLDKLVSLLPGGGSVGHNNSEGRKVVWEDKTFGGLFTLYADKPQGKGAGVDPFTMAENMVKGFTGMPVNLDPRKMGQGPAGSTAGNEATIYQFLRGKGLAHAQSLGIMAALHAESNLNERAVNPTSGAYGINQWLGSRKKTLMAKYGPNPTLKQQLDFLWWELNGGDHGGDDVLAEKSSRGAARAMISKFLRPAAGAETRGDWQRAQRYIARGGNGGIYINQMTVQTKDANSFSTDLKAKTRRHTVAKADQGVAP</sequence>
<reference evidence="4" key="1">
    <citation type="journal article" date="2019" name="Int. J. Syst. Evol. Microbiol.">
        <title>The Global Catalogue of Microorganisms (GCM) 10K type strain sequencing project: providing services to taxonomists for standard genome sequencing and annotation.</title>
        <authorList>
            <consortium name="The Broad Institute Genomics Platform"/>
            <consortium name="The Broad Institute Genome Sequencing Center for Infectious Disease"/>
            <person name="Wu L."/>
            <person name="Ma J."/>
        </authorList>
    </citation>
    <scope>NUCLEOTIDE SEQUENCE [LARGE SCALE GENOMIC DNA]</scope>
    <source>
        <strain evidence="4">CGMCC 1.6784</strain>
    </source>
</reference>
<organism evidence="3 4">
    <name type="scientific">Novosphingobium indicum</name>
    <dbReference type="NCBI Taxonomy" id="462949"/>
    <lineage>
        <taxon>Bacteria</taxon>
        <taxon>Pseudomonadati</taxon>
        <taxon>Pseudomonadota</taxon>
        <taxon>Alphaproteobacteria</taxon>
        <taxon>Sphingomonadales</taxon>
        <taxon>Sphingomonadaceae</taxon>
        <taxon>Novosphingobium</taxon>
    </lineage>
</organism>
<comment type="caution">
    <text evidence="3">The sequence shown here is derived from an EMBL/GenBank/DDBJ whole genome shotgun (WGS) entry which is preliminary data.</text>
</comment>
<feature type="domain" description="Phage tail lysozyme" evidence="2">
    <location>
        <begin position="340"/>
        <end position="454"/>
    </location>
</feature>
<gene>
    <name evidence="3" type="ORF">GCM10011349_19850</name>
</gene>